<organism evidence="2 3">
    <name type="scientific">Cymbomonas tetramitiformis</name>
    <dbReference type="NCBI Taxonomy" id="36881"/>
    <lineage>
        <taxon>Eukaryota</taxon>
        <taxon>Viridiplantae</taxon>
        <taxon>Chlorophyta</taxon>
        <taxon>Pyramimonadophyceae</taxon>
        <taxon>Pyramimonadales</taxon>
        <taxon>Pyramimonadaceae</taxon>
        <taxon>Cymbomonas</taxon>
    </lineage>
</organism>
<sequence>MSDDHANNPTGYGTGNGYRFFRFRMIGDAPWVGFSNFKLVKAGGACGHLEASSITGGTFADCGPSSAVDDDPDTYWIDPNGLPLYLSSDVYLNPESYSFQTSTERCPESDAEISWVLEASTDGVDYNVRLHGESKQVVTMGGQHGPFYIQSREVSERRPSTAGNAAGSSDGYRFFRFRMINDPVAASPWVGFSNFKLAGADEEAYLEASNPGGKTSPNFGPSSAVDDDPDTYWIDTNGLPLYLSSDVYLNPESYSFQTSTRRCPESEAEISWVLEASTDGVDYNVRLHGESKQVVTMGGPQGPFDIQPREASARRTTFEVIGNNLWDAASNLSGTVDPYTDQYVRRLRVSDVCSGMLTGWLACALLAIGVILILILIPMSFQYVHYHEYALLQSRTTGEVFTEKVYAVRGLSPPLGRLLGGPAPLYLYYRAAGLLGGS</sequence>
<gene>
    <name evidence="2" type="ORF">CYMTET_44144</name>
</gene>
<proteinExistence type="predicted"/>
<keyword evidence="1" id="KW-1133">Transmembrane helix</keyword>
<keyword evidence="1" id="KW-0812">Transmembrane</keyword>
<name>A0AAE0C2Q6_9CHLO</name>
<feature type="transmembrane region" description="Helical" evidence="1">
    <location>
        <begin position="357"/>
        <end position="377"/>
    </location>
</feature>
<accession>A0AAE0C2Q6</accession>
<dbReference type="Proteomes" id="UP001190700">
    <property type="component" value="Unassembled WGS sequence"/>
</dbReference>
<evidence type="ECO:0000313" key="2">
    <source>
        <dbReference type="EMBL" id="KAK3246315.1"/>
    </source>
</evidence>
<protein>
    <submittedName>
        <fullName evidence="2">Uncharacterized protein</fullName>
    </submittedName>
</protein>
<keyword evidence="1" id="KW-0472">Membrane</keyword>
<evidence type="ECO:0000256" key="1">
    <source>
        <dbReference type="SAM" id="Phobius"/>
    </source>
</evidence>
<dbReference type="EMBL" id="LGRX02029946">
    <property type="protein sequence ID" value="KAK3246315.1"/>
    <property type="molecule type" value="Genomic_DNA"/>
</dbReference>
<keyword evidence="3" id="KW-1185">Reference proteome</keyword>
<reference evidence="2 3" key="1">
    <citation type="journal article" date="2015" name="Genome Biol. Evol.">
        <title>Comparative Genomics of a Bacterivorous Green Alga Reveals Evolutionary Causalities and Consequences of Phago-Mixotrophic Mode of Nutrition.</title>
        <authorList>
            <person name="Burns J.A."/>
            <person name="Paasch A."/>
            <person name="Narechania A."/>
            <person name="Kim E."/>
        </authorList>
    </citation>
    <scope>NUCLEOTIDE SEQUENCE [LARGE SCALE GENOMIC DNA]</scope>
    <source>
        <strain evidence="2 3">PLY_AMNH</strain>
    </source>
</reference>
<comment type="caution">
    <text evidence="2">The sequence shown here is derived from an EMBL/GenBank/DDBJ whole genome shotgun (WGS) entry which is preliminary data.</text>
</comment>
<dbReference type="AlphaFoldDB" id="A0AAE0C2Q6"/>
<evidence type="ECO:0000313" key="3">
    <source>
        <dbReference type="Proteomes" id="UP001190700"/>
    </source>
</evidence>